<proteinExistence type="predicted"/>
<organism evidence="2 3">
    <name type="scientific">Muricoccus vinaceus</name>
    <dbReference type="NCBI Taxonomy" id="424704"/>
    <lineage>
        <taxon>Bacteria</taxon>
        <taxon>Pseudomonadati</taxon>
        <taxon>Pseudomonadota</taxon>
        <taxon>Alphaproteobacteria</taxon>
        <taxon>Acetobacterales</taxon>
        <taxon>Roseomonadaceae</taxon>
        <taxon>Muricoccus</taxon>
    </lineage>
</organism>
<comment type="caution">
    <text evidence="2">The sequence shown here is derived from an EMBL/GenBank/DDBJ whole genome shotgun (WGS) entry which is preliminary data.</text>
</comment>
<feature type="domain" description="DUF6894" evidence="1">
    <location>
        <begin position="3"/>
        <end position="71"/>
    </location>
</feature>
<name>A0ABV6IUY2_9PROT</name>
<evidence type="ECO:0000313" key="3">
    <source>
        <dbReference type="Proteomes" id="UP001589789"/>
    </source>
</evidence>
<sequence length="81" mass="8895">MSRFFFDLHDGIFLPDHTGTDLPSLNDAYTEAIKTAGRLLQEAGLDLLAGAPWRMEVTDKHGQLLLTLNFSAVIARQPLAA</sequence>
<evidence type="ECO:0000259" key="1">
    <source>
        <dbReference type="Pfam" id="PF21834"/>
    </source>
</evidence>
<dbReference type="Pfam" id="PF21834">
    <property type="entry name" value="DUF6894"/>
    <property type="match status" value="1"/>
</dbReference>
<evidence type="ECO:0000313" key="2">
    <source>
        <dbReference type="EMBL" id="MFC0387251.1"/>
    </source>
</evidence>
<protein>
    <submittedName>
        <fullName evidence="2">DUF6894 family protein</fullName>
    </submittedName>
</protein>
<dbReference type="Proteomes" id="UP001589789">
    <property type="component" value="Unassembled WGS sequence"/>
</dbReference>
<reference evidence="2 3" key="1">
    <citation type="submission" date="2024-09" db="EMBL/GenBank/DDBJ databases">
        <authorList>
            <person name="Sun Q."/>
            <person name="Mori K."/>
        </authorList>
    </citation>
    <scope>NUCLEOTIDE SEQUENCE [LARGE SCALE GENOMIC DNA]</scope>
    <source>
        <strain evidence="2 3">CCM 7468</strain>
    </source>
</reference>
<dbReference type="EMBL" id="JBHLVZ010000058">
    <property type="protein sequence ID" value="MFC0387251.1"/>
    <property type="molecule type" value="Genomic_DNA"/>
</dbReference>
<accession>A0ABV6IUY2</accession>
<keyword evidence="3" id="KW-1185">Reference proteome</keyword>
<gene>
    <name evidence="2" type="ORF">ACFFIC_17120</name>
</gene>
<dbReference type="InterPro" id="IPR054189">
    <property type="entry name" value="DUF6894"/>
</dbReference>
<dbReference type="RefSeq" id="WP_377052517.1">
    <property type="nucleotide sequence ID" value="NZ_JBHLVZ010000058.1"/>
</dbReference>